<feature type="transmembrane region" description="Helical" evidence="1">
    <location>
        <begin position="168"/>
        <end position="186"/>
    </location>
</feature>
<feature type="transmembrane region" description="Helical" evidence="1">
    <location>
        <begin position="224"/>
        <end position="245"/>
    </location>
</feature>
<evidence type="ECO:0000256" key="1">
    <source>
        <dbReference type="SAM" id="Phobius"/>
    </source>
</evidence>
<comment type="caution">
    <text evidence="2">The sequence shown here is derived from an EMBL/GenBank/DDBJ whole genome shotgun (WGS) entry which is preliminary data.</text>
</comment>
<feature type="transmembrane region" description="Helical" evidence="1">
    <location>
        <begin position="37"/>
        <end position="60"/>
    </location>
</feature>
<dbReference type="EMBL" id="SPSF01000035">
    <property type="protein sequence ID" value="MPQ63523.1"/>
    <property type="molecule type" value="Genomic_DNA"/>
</dbReference>
<feature type="transmembrane region" description="Helical" evidence="1">
    <location>
        <begin position="12"/>
        <end position="31"/>
    </location>
</feature>
<reference evidence="2 3" key="1">
    <citation type="journal article" date="2019" name="Lett. Appl. Microbiol.">
        <title>A case of 'blown pack' spoilage of vacuum-packaged pork likely associated with Clostridium estertheticum in Canada.</title>
        <authorList>
            <person name="Zhang P."/>
            <person name="Ward P."/>
            <person name="McMullen L.M."/>
            <person name="Yang X."/>
        </authorList>
    </citation>
    <scope>NUCLEOTIDE SEQUENCE [LARGE SCALE GENOMIC DNA]</scope>
    <source>
        <strain evidence="2 3">MA19</strain>
    </source>
</reference>
<keyword evidence="1" id="KW-0812">Transmembrane</keyword>
<gene>
    <name evidence="2" type="ORF">E4V82_15560</name>
</gene>
<sequence>MFKLVKYELRANFLTIIGICITVIVASLLLMTQKGTWSSTAILALSGCLIIGSVIVIFIASLKIMSKYLHNDSGYLLFTLPQSGISIITSRLLASLIQISIIVAVSFFMSYLTLTDKIDFSFLADIKPGLILYSIINYVGGIIYFLTIIYFCMVIGKIALKGKKIGKIGSFVIFIILSIVIGWLSSKITNLLPQNLNFSDFSINTTNVLNFGTTASESAFNINLAGAIFDIIIFIGLFMGTSYLIDKKLDLS</sequence>
<proteinExistence type="predicted"/>
<evidence type="ECO:0000313" key="2">
    <source>
        <dbReference type="EMBL" id="MPQ63523.1"/>
    </source>
</evidence>
<protein>
    <submittedName>
        <fullName evidence="2">Uncharacterized protein</fullName>
    </submittedName>
</protein>
<dbReference type="AlphaFoldDB" id="A0A5N7IRA6"/>
<evidence type="ECO:0000313" key="3">
    <source>
        <dbReference type="Proteomes" id="UP000342249"/>
    </source>
</evidence>
<name>A0A5N7IRA6_9CLOT</name>
<dbReference type="Proteomes" id="UP000342249">
    <property type="component" value="Unassembled WGS sequence"/>
</dbReference>
<accession>A0A5N7IRA6</accession>
<keyword evidence="1" id="KW-1133">Transmembrane helix</keyword>
<feature type="transmembrane region" description="Helical" evidence="1">
    <location>
        <begin position="131"/>
        <end position="156"/>
    </location>
</feature>
<feature type="transmembrane region" description="Helical" evidence="1">
    <location>
        <begin position="92"/>
        <end position="111"/>
    </location>
</feature>
<dbReference type="RefSeq" id="WP_152752987.1">
    <property type="nucleotide sequence ID" value="NZ_SPSE01000036.1"/>
</dbReference>
<keyword evidence="1" id="KW-0472">Membrane</keyword>
<organism evidence="2 3">
    <name type="scientific">Clostridium estertheticum</name>
    <dbReference type="NCBI Taxonomy" id="238834"/>
    <lineage>
        <taxon>Bacteria</taxon>
        <taxon>Bacillati</taxon>
        <taxon>Bacillota</taxon>
        <taxon>Clostridia</taxon>
        <taxon>Eubacteriales</taxon>
        <taxon>Clostridiaceae</taxon>
        <taxon>Clostridium</taxon>
    </lineage>
</organism>